<evidence type="ECO:0000313" key="3">
    <source>
        <dbReference type="Proteomes" id="UP000664771"/>
    </source>
</evidence>
<feature type="chain" id="PRO_5046738485" description="Lipoprotein" evidence="1">
    <location>
        <begin position="18"/>
        <end position="133"/>
    </location>
</feature>
<reference evidence="2 3" key="1">
    <citation type="submission" date="2021-03" db="EMBL/GenBank/DDBJ databases">
        <title>The complete genome sequence of Acetobacter sacchari TBRC 11175.</title>
        <authorList>
            <person name="Charoenyingcharoen P."/>
            <person name="Yukphan P."/>
        </authorList>
    </citation>
    <scope>NUCLEOTIDE SEQUENCE [LARGE SCALE GENOMIC DNA]</scope>
    <source>
        <strain evidence="2 3">TBRC 11175</strain>
    </source>
</reference>
<evidence type="ECO:0000256" key="1">
    <source>
        <dbReference type="SAM" id="SignalP"/>
    </source>
</evidence>
<dbReference type="EMBL" id="JAFVMF010000025">
    <property type="protein sequence ID" value="MBO1361588.1"/>
    <property type="molecule type" value="Genomic_DNA"/>
</dbReference>
<evidence type="ECO:0000313" key="2">
    <source>
        <dbReference type="EMBL" id="MBO1361588.1"/>
    </source>
</evidence>
<gene>
    <name evidence="2" type="ORF">J2D73_17520</name>
</gene>
<name>A0ABS3M089_9PROT</name>
<organism evidence="2 3">
    <name type="scientific">Acetobacter sacchari</name>
    <dbReference type="NCBI Taxonomy" id="2661687"/>
    <lineage>
        <taxon>Bacteria</taxon>
        <taxon>Pseudomonadati</taxon>
        <taxon>Pseudomonadota</taxon>
        <taxon>Alphaproteobacteria</taxon>
        <taxon>Acetobacterales</taxon>
        <taxon>Acetobacteraceae</taxon>
        <taxon>Acetobacter</taxon>
    </lineage>
</organism>
<dbReference type="Proteomes" id="UP000664771">
    <property type="component" value="Unassembled WGS sequence"/>
</dbReference>
<protein>
    <recommendedName>
        <fullName evidence="4">Lipoprotein</fullName>
    </recommendedName>
</protein>
<accession>A0ABS3M089</accession>
<keyword evidence="3" id="KW-1185">Reference proteome</keyword>
<comment type="caution">
    <text evidence="2">The sequence shown here is derived from an EMBL/GenBank/DDBJ whole genome shotgun (WGS) entry which is preliminary data.</text>
</comment>
<sequence length="133" mass="14282">MALPLATLVTLSACSPAAPFLKTGDELAHSGFTAHYADTTERYAMMNLLPAGMLTYRPTATGPVYLYADRLGCGCVYMGGRSAFAEYSRGHQAPAYAAMTAELNQHPGWDWSVWSGNADPGPSQPRHVIGAEW</sequence>
<evidence type="ECO:0008006" key="4">
    <source>
        <dbReference type="Google" id="ProtNLM"/>
    </source>
</evidence>
<proteinExistence type="predicted"/>
<keyword evidence="1" id="KW-0732">Signal</keyword>
<feature type="signal peptide" evidence="1">
    <location>
        <begin position="1"/>
        <end position="17"/>
    </location>
</feature>